<evidence type="ECO:0000259" key="3">
    <source>
        <dbReference type="Pfam" id="PF15456"/>
    </source>
</evidence>
<reference evidence="4 5" key="1">
    <citation type="submission" date="2019-02" db="EMBL/GenBank/DDBJ databases">
        <title>Genome sequencing of the rare red list fungi Antrodiella citrinella (Flaviporus citrinellus).</title>
        <authorList>
            <person name="Buettner E."/>
            <person name="Kellner H."/>
        </authorList>
    </citation>
    <scope>NUCLEOTIDE SEQUENCE [LARGE SCALE GENOMIC DNA]</scope>
    <source>
        <strain evidence="4 5">DSM 108506</strain>
    </source>
</reference>
<feature type="coiled-coil region" evidence="1">
    <location>
        <begin position="886"/>
        <end position="913"/>
    </location>
</feature>
<evidence type="ECO:0000313" key="5">
    <source>
        <dbReference type="Proteomes" id="UP000308730"/>
    </source>
</evidence>
<dbReference type="InterPro" id="IPR029191">
    <property type="entry name" value="Uds1"/>
</dbReference>
<dbReference type="AlphaFoldDB" id="A0A4S4N3F3"/>
<feature type="compositionally biased region" description="Polar residues" evidence="2">
    <location>
        <begin position="97"/>
        <end position="123"/>
    </location>
</feature>
<protein>
    <recommendedName>
        <fullName evidence="3">Up-regulated during septation protein 1 domain-containing protein</fullName>
    </recommendedName>
</protein>
<accession>A0A4S4N3F3</accession>
<evidence type="ECO:0000313" key="4">
    <source>
        <dbReference type="EMBL" id="THH33529.1"/>
    </source>
</evidence>
<dbReference type="OrthoDB" id="5569911at2759"/>
<comment type="caution">
    <text evidence="4">The sequence shown here is derived from an EMBL/GenBank/DDBJ whole genome shotgun (WGS) entry which is preliminary data.</text>
</comment>
<feature type="region of interest" description="Disordered" evidence="2">
    <location>
        <begin position="695"/>
        <end position="719"/>
    </location>
</feature>
<feature type="coiled-coil region" evidence="1">
    <location>
        <begin position="621"/>
        <end position="655"/>
    </location>
</feature>
<feature type="coiled-coil region" evidence="1">
    <location>
        <begin position="368"/>
        <end position="510"/>
    </location>
</feature>
<feature type="compositionally biased region" description="Pro residues" evidence="2">
    <location>
        <begin position="23"/>
        <end position="32"/>
    </location>
</feature>
<evidence type="ECO:0000256" key="1">
    <source>
        <dbReference type="SAM" id="Coils"/>
    </source>
</evidence>
<dbReference type="PANTHER" id="PTHR23159:SF31">
    <property type="entry name" value="CENTROSOME-ASSOCIATED PROTEIN CEP250 ISOFORM X1"/>
    <property type="match status" value="1"/>
</dbReference>
<proteinExistence type="predicted"/>
<dbReference type="PANTHER" id="PTHR23159">
    <property type="entry name" value="CENTROSOMAL PROTEIN 2"/>
    <property type="match status" value="1"/>
</dbReference>
<name>A0A4S4N3F3_9APHY</name>
<feature type="compositionally biased region" description="Low complexity" evidence="2">
    <location>
        <begin position="49"/>
        <end position="58"/>
    </location>
</feature>
<feature type="compositionally biased region" description="Low complexity" evidence="2">
    <location>
        <begin position="11"/>
        <end position="22"/>
    </location>
</feature>
<organism evidence="4 5">
    <name type="scientific">Antrodiella citrinella</name>
    <dbReference type="NCBI Taxonomy" id="2447956"/>
    <lineage>
        <taxon>Eukaryota</taxon>
        <taxon>Fungi</taxon>
        <taxon>Dikarya</taxon>
        <taxon>Basidiomycota</taxon>
        <taxon>Agaricomycotina</taxon>
        <taxon>Agaricomycetes</taxon>
        <taxon>Polyporales</taxon>
        <taxon>Steccherinaceae</taxon>
        <taxon>Antrodiella</taxon>
    </lineage>
</organism>
<keyword evidence="1" id="KW-0175">Coiled coil</keyword>
<dbReference type="Proteomes" id="UP000308730">
    <property type="component" value="Unassembled WGS sequence"/>
</dbReference>
<keyword evidence="5" id="KW-1185">Reference proteome</keyword>
<feature type="region of interest" description="Disordered" evidence="2">
    <location>
        <begin position="289"/>
        <end position="331"/>
    </location>
</feature>
<dbReference type="EMBL" id="SGPM01000005">
    <property type="protein sequence ID" value="THH33529.1"/>
    <property type="molecule type" value="Genomic_DNA"/>
</dbReference>
<gene>
    <name evidence="4" type="ORF">EUX98_g696</name>
</gene>
<feature type="domain" description="Up-regulated during septation protein 1" evidence="3">
    <location>
        <begin position="174"/>
        <end position="286"/>
    </location>
</feature>
<feature type="coiled-coil region" evidence="1">
    <location>
        <begin position="787"/>
        <end position="821"/>
    </location>
</feature>
<evidence type="ECO:0000256" key="2">
    <source>
        <dbReference type="SAM" id="MobiDB-lite"/>
    </source>
</evidence>
<feature type="compositionally biased region" description="Polar residues" evidence="2">
    <location>
        <begin position="702"/>
        <end position="719"/>
    </location>
</feature>
<feature type="coiled-coil region" evidence="1">
    <location>
        <begin position="241"/>
        <end position="275"/>
    </location>
</feature>
<sequence>MNGVRRFLGGTSTPTTPSSATLPPEPSTPPATAPLFIQNKGPSWPPSASPSTSDTQSPPQTPAESPKTSTAALFFRRDKARQLPTSHSSDDEHNGLNGRNSTHSSQFGSPRNSAGSPTRQHSSPVAGPSSPRAPLPHRVSQLARKPVPDRSNSVGSEWKRSSGMMGSVRDDLLMSLLASEAIVDSRGYEILNSEEVEELKKEHQVLQSRLGAITKKLTLETRIRDAALSLSKANASYKGVNKQSSEQLDTANRKVDTAQKEVWRISERVNEVQRKLLEHRASVLSYSVRSLEKKSAPPESDGDSSNITSGYSSPSRSTMSPTPSSMTSVLSSPLKGKFDGAHFFAGHSDAVVPRLPGSAPPGPSPQVIAELEEKLKAAEAAVLAVTAQRGELSREVSMLHLEKEQIETTLSMEVQAAEDTIQALEREAERMGSMDVQVKAFEEEREVWMRDRIELQERRQQVDSLERRLEVLEESSALAVGVEARMVAEREQHLRELQERDQEMDEAKMMWEADKTSWEIERDTMEQDMRMLQSRLQEAASGGGESKAQLDACFDALRDLVQAHGVLLVSREGTLPALVSSIGAHLNGLNDKFQAGIRAQEEWAVIRAKLEEDVRTGLDKREALFTEVEQARKERDEAKVEVRNLQADLQAASLVAAASTVPAGPTVEYTGDVASFVAVLRPLWAILPSPEARAGKMGTRFRTGSPTSSPVTSKPGSSLSEMDVRSLKTLYDPKGVPSPTLSGSMGGSSFTVESFAERVQALISDDRALIERLIRFAQAHDLLKKNAERAQKLAQDSNGALETYQKQVKMLEDRNRTFVSKQTALQDEVHYLQDTVDRLSAEKMEIETQAAHQAETCAQLTDANNTLSARALTLAQDAASSTDHIRRQLEGQLAEANASLQKAKAEIESVRQAQQTTQMAMMEELNSIQTENDNLRGQLRAKK</sequence>
<feature type="compositionally biased region" description="Low complexity" evidence="2">
    <location>
        <begin position="308"/>
        <end position="331"/>
    </location>
</feature>
<feature type="region of interest" description="Disordered" evidence="2">
    <location>
        <begin position="1"/>
        <end position="162"/>
    </location>
</feature>
<dbReference type="Pfam" id="PF15456">
    <property type="entry name" value="Uds1"/>
    <property type="match status" value="1"/>
</dbReference>